<feature type="transmembrane region" description="Helical" evidence="1">
    <location>
        <begin position="591"/>
        <end position="614"/>
    </location>
</feature>
<dbReference type="EMBL" id="MPUH01000708">
    <property type="protein sequence ID" value="OMJ75141.1"/>
    <property type="molecule type" value="Genomic_DNA"/>
</dbReference>
<accession>A0A1R2BEE3</accession>
<feature type="transmembrane region" description="Helical" evidence="1">
    <location>
        <begin position="327"/>
        <end position="351"/>
    </location>
</feature>
<dbReference type="InterPro" id="IPR045122">
    <property type="entry name" value="Csc1-like"/>
</dbReference>
<keyword evidence="1" id="KW-0472">Membrane</keyword>
<feature type="transmembrane region" description="Helical" evidence="1">
    <location>
        <begin position="77"/>
        <end position="97"/>
    </location>
</feature>
<dbReference type="Pfam" id="PF02714">
    <property type="entry name" value="RSN1_7TM"/>
    <property type="match status" value="1"/>
</dbReference>
<feature type="transmembrane region" description="Helical" evidence="1">
    <location>
        <begin position="371"/>
        <end position="392"/>
    </location>
</feature>
<evidence type="ECO:0000256" key="1">
    <source>
        <dbReference type="SAM" id="Phobius"/>
    </source>
</evidence>
<dbReference type="OrthoDB" id="365492at2759"/>
<dbReference type="Proteomes" id="UP000187209">
    <property type="component" value="Unassembled WGS sequence"/>
</dbReference>
<evidence type="ECO:0000313" key="3">
    <source>
        <dbReference type="EMBL" id="OMJ75141.1"/>
    </source>
</evidence>
<name>A0A1R2BEE3_9CILI</name>
<reference evidence="3 4" key="1">
    <citation type="submission" date="2016-11" db="EMBL/GenBank/DDBJ databases">
        <title>The macronuclear genome of Stentor coeruleus: a giant cell with tiny introns.</title>
        <authorList>
            <person name="Slabodnick M."/>
            <person name="Ruby J.G."/>
            <person name="Reiff S.B."/>
            <person name="Swart E.C."/>
            <person name="Gosai S."/>
            <person name="Prabakaran S."/>
            <person name="Witkowska E."/>
            <person name="Larue G.E."/>
            <person name="Fisher S."/>
            <person name="Freeman R.M."/>
            <person name="Gunawardena J."/>
            <person name="Chu W."/>
            <person name="Stover N.A."/>
            <person name="Gregory B.D."/>
            <person name="Nowacki M."/>
            <person name="Derisi J."/>
            <person name="Roy S.W."/>
            <person name="Marshall W.F."/>
            <person name="Sood P."/>
        </authorList>
    </citation>
    <scope>NUCLEOTIDE SEQUENCE [LARGE SCALE GENOMIC DNA]</scope>
    <source>
        <strain evidence="3">WM001</strain>
    </source>
</reference>
<feature type="transmembrane region" description="Helical" evidence="1">
    <location>
        <begin position="404"/>
        <end position="425"/>
    </location>
</feature>
<sequence>MMEKGILGVVTTLISNLLLMLIVLLHISFRKRPPHTGTQNQYISLSKTLHQIYTSSEIDISVQGGQDTYQYLSLLKYLSFLLLIYSIFGLLGLLPIYNSQKIPSSSSSLSQFSIESMESQDVNLLIPGLCSLFFSLGAYALAYYYYKQTTCSNDYFPRHEDMENEFARKSVVLVTGIPKSLAPTHLENLMKQEIDMYSLGNIITINVVPEIGDIERALRDKNLIEYKVKYDSFSMCPQSNEFWISKKNEVDMTISGLRNRSPEKNSGYAFILCKQPMIADLLIKSYEGTQSLGISMDTWKMNPAPYFNDIIWKNSPSDEVMSWFKSVFFNTVFIFLFLILLTPLTLVGIISDLLKELEFSSNFKSFITFSLPSMTISIFYSIIIPLSIKFIIDKEKNHLFSQAFASAFCKYICYSIGIMVFFPLLEAVTLESVIEKLAYVDITKWNITMVTNIAMVGEFFVNFLVSMSIGSNFLDLAVTNCYFTQGYEMYRKGYDEKSAPVFDFTYEYSRVLTILCVVLVFSIAMPVILPFGCLYVSVKYWIDKYNLLYVYRVEQCPGKHMQGLVVLFFLIAIGIFQLINSGIFMASGFKALVWLGGFLALMGIATIISGILIYRYWDPYHPDINCEISYKHAYIHPFNSYTLA</sequence>
<feature type="transmembrane region" description="Helical" evidence="1">
    <location>
        <begin position="124"/>
        <end position="146"/>
    </location>
</feature>
<proteinExistence type="predicted"/>
<protein>
    <recommendedName>
        <fullName evidence="2">CSC1/OSCA1-like 7TM region domain-containing protein</fullName>
    </recommendedName>
</protein>
<dbReference type="GO" id="GO:0005227">
    <property type="term" value="F:calcium-activated cation channel activity"/>
    <property type="evidence" value="ECO:0007669"/>
    <property type="project" value="InterPro"/>
</dbReference>
<evidence type="ECO:0000259" key="2">
    <source>
        <dbReference type="Pfam" id="PF02714"/>
    </source>
</evidence>
<keyword evidence="1" id="KW-0812">Transmembrane</keyword>
<dbReference type="AlphaFoldDB" id="A0A1R2BEE3"/>
<evidence type="ECO:0000313" key="4">
    <source>
        <dbReference type="Proteomes" id="UP000187209"/>
    </source>
</evidence>
<dbReference type="PANTHER" id="PTHR13018">
    <property type="entry name" value="PROBABLE MEMBRANE PROTEIN DUF221-RELATED"/>
    <property type="match status" value="1"/>
</dbReference>
<gene>
    <name evidence="3" type="ORF">SteCoe_25800</name>
</gene>
<dbReference type="InterPro" id="IPR003864">
    <property type="entry name" value="CSC1/OSCA1-like_7TM"/>
</dbReference>
<organism evidence="3 4">
    <name type="scientific">Stentor coeruleus</name>
    <dbReference type="NCBI Taxonomy" id="5963"/>
    <lineage>
        <taxon>Eukaryota</taxon>
        <taxon>Sar</taxon>
        <taxon>Alveolata</taxon>
        <taxon>Ciliophora</taxon>
        <taxon>Postciliodesmatophora</taxon>
        <taxon>Heterotrichea</taxon>
        <taxon>Heterotrichida</taxon>
        <taxon>Stentoridae</taxon>
        <taxon>Stentor</taxon>
    </lineage>
</organism>
<feature type="transmembrane region" description="Helical" evidence="1">
    <location>
        <begin position="511"/>
        <end position="541"/>
    </location>
</feature>
<feature type="transmembrane region" description="Helical" evidence="1">
    <location>
        <begin position="445"/>
        <end position="465"/>
    </location>
</feature>
<feature type="domain" description="CSC1/OSCA1-like 7TM region" evidence="2">
    <location>
        <begin position="326"/>
        <end position="584"/>
    </location>
</feature>
<keyword evidence="1" id="KW-1133">Transmembrane helix</keyword>
<comment type="caution">
    <text evidence="3">The sequence shown here is derived from an EMBL/GenBank/DDBJ whole genome shotgun (WGS) entry which is preliminary data.</text>
</comment>
<keyword evidence="4" id="KW-1185">Reference proteome</keyword>
<dbReference type="PANTHER" id="PTHR13018:SF114">
    <property type="entry name" value="EXPRESSED PROTEIN"/>
    <property type="match status" value="1"/>
</dbReference>
<feature type="transmembrane region" description="Helical" evidence="1">
    <location>
        <begin position="6"/>
        <end position="27"/>
    </location>
</feature>
<feature type="transmembrane region" description="Helical" evidence="1">
    <location>
        <begin position="561"/>
        <end position="579"/>
    </location>
</feature>
<dbReference type="GO" id="GO:0005886">
    <property type="term" value="C:plasma membrane"/>
    <property type="evidence" value="ECO:0007669"/>
    <property type="project" value="TreeGrafter"/>
</dbReference>